<name>A0A1U7LL87_NEOID</name>
<proteinExistence type="predicted"/>
<sequence>MLWMARQGVASNVIDYVYKGQDQLTVTVARLTLNKCPDTSTISVYTSITSNSARAPRKSLNNNRIVILHSPFIPPLVQSCLSLTLLRLFTIFATDLECTGNMDDIPLQRMTTPSTTVTLTKRPAHVIVMIRYI</sequence>
<keyword evidence="2" id="KW-1185">Reference proteome</keyword>
<dbReference type="EMBL" id="LXFE01001639">
    <property type="protein sequence ID" value="OLL23420.1"/>
    <property type="molecule type" value="Genomic_DNA"/>
</dbReference>
<dbReference type="Proteomes" id="UP000186594">
    <property type="component" value="Unassembled WGS sequence"/>
</dbReference>
<protein>
    <submittedName>
        <fullName evidence="1">Uncharacterized protein</fullName>
    </submittedName>
</protein>
<evidence type="ECO:0000313" key="1">
    <source>
        <dbReference type="EMBL" id="OLL23420.1"/>
    </source>
</evidence>
<evidence type="ECO:0000313" key="2">
    <source>
        <dbReference type="Proteomes" id="UP000186594"/>
    </source>
</evidence>
<dbReference type="AlphaFoldDB" id="A0A1U7LL87"/>
<organism evidence="1 2">
    <name type="scientific">Neolecta irregularis (strain DAH-3)</name>
    <dbReference type="NCBI Taxonomy" id="1198029"/>
    <lineage>
        <taxon>Eukaryota</taxon>
        <taxon>Fungi</taxon>
        <taxon>Dikarya</taxon>
        <taxon>Ascomycota</taxon>
        <taxon>Taphrinomycotina</taxon>
        <taxon>Neolectales</taxon>
        <taxon>Neolectaceae</taxon>
        <taxon>Neolecta</taxon>
    </lineage>
</organism>
<gene>
    <name evidence="1" type="ORF">NEOLI_004365</name>
</gene>
<accession>A0A1U7LL87</accession>
<comment type="caution">
    <text evidence="1">The sequence shown here is derived from an EMBL/GenBank/DDBJ whole genome shotgun (WGS) entry which is preliminary data.</text>
</comment>
<reference evidence="1 2" key="1">
    <citation type="submission" date="2016-04" db="EMBL/GenBank/DDBJ databases">
        <title>Evolutionary innovation and constraint leading to complex multicellularity in the Ascomycota.</title>
        <authorList>
            <person name="Cisse O."/>
            <person name="Nguyen A."/>
            <person name="Hewitt D.A."/>
            <person name="Jedd G."/>
            <person name="Stajich J.E."/>
        </authorList>
    </citation>
    <scope>NUCLEOTIDE SEQUENCE [LARGE SCALE GENOMIC DNA]</scope>
    <source>
        <strain evidence="1 2">DAH-3</strain>
    </source>
</reference>